<evidence type="ECO:0000256" key="1">
    <source>
        <dbReference type="SAM" id="SignalP"/>
    </source>
</evidence>
<dbReference type="RefSeq" id="WP_282679794.1">
    <property type="nucleotide sequence ID" value="NZ_CP106875.1"/>
</dbReference>
<name>A0ABT6UFK1_9GAMM</name>
<keyword evidence="1" id="KW-0732">Signal</keyword>
<proteinExistence type="predicted"/>
<protein>
    <submittedName>
        <fullName evidence="2">Uncharacterized protein</fullName>
    </submittedName>
</protein>
<organism evidence="2 3">
    <name type="scientific">Shewanella xiamenensis</name>
    <dbReference type="NCBI Taxonomy" id="332186"/>
    <lineage>
        <taxon>Bacteria</taxon>
        <taxon>Pseudomonadati</taxon>
        <taxon>Pseudomonadota</taxon>
        <taxon>Gammaproteobacteria</taxon>
        <taxon>Alteromonadales</taxon>
        <taxon>Shewanellaceae</taxon>
        <taxon>Shewanella</taxon>
    </lineage>
</organism>
<dbReference type="Proteomes" id="UP001159075">
    <property type="component" value="Unassembled WGS sequence"/>
</dbReference>
<evidence type="ECO:0000313" key="2">
    <source>
        <dbReference type="EMBL" id="MDI5833256.1"/>
    </source>
</evidence>
<accession>A0ABT6UFK1</accession>
<sequence>MKRFLIAAMCLLVPTTHLSAMPARDNIEVFESWRVAHLTQANEYWAYTELDSGHVLAYVASRDSVGPGCEITSIALTSDVLKLPKGKGPITATLSYGLNMERTMNGQLIPSQRRWASMYGLLTIPPSELPDLVRSSYIGSDKSFSILLQQDFKTVATGVGRTFGMRNAYNRVIDLCRQDTNKGEFIPMVGIK</sequence>
<comment type="caution">
    <text evidence="2">The sequence shown here is derived from an EMBL/GenBank/DDBJ whole genome shotgun (WGS) entry which is preliminary data.</text>
</comment>
<reference evidence="2 3" key="1">
    <citation type="submission" date="2022-09" db="EMBL/GenBank/DDBJ databases">
        <title>The outer-membrane cytochrome OmcA is essential for infection of Shewanella oneidensis by a zebrafish-associated bacteriophage.</title>
        <authorList>
            <person name="Grenfell A.W."/>
            <person name="Intile P."/>
            <person name="Mcfarlane J."/>
            <person name="Leung D."/>
            <person name="Abdalla K."/>
            <person name="Wold M."/>
            <person name="Kees E."/>
            <person name="Gralnick J."/>
        </authorList>
    </citation>
    <scope>NUCLEOTIDE SEQUENCE [LARGE SCALE GENOMIC DNA]</scope>
    <source>
        <strain evidence="2 3">NF-5</strain>
    </source>
</reference>
<feature type="chain" id="PRO_5045565248" evidence="1">
    <location>
        <begin position="20"/>
        <end position="192"/>
    </location>
</feature>
<gene>
    <name evidence="2" type="ORF">ODY93_16870</name>
</gene>
<keyword evidence="3" id="KW-1185">Reference proteome</keyword>
<dbReference type="EMBL" id="JAOTLW010000020">
    <property type="protein sequence ID" value="MDI5833256.1"/>
    <property type="molecule type" value="Genomic_DNA"/>
</dbReference>
<feature type="signal peptide" evidence="1">
    <location>
        <begin position="1"/>
        <end position="19"/>
    </location>
</feature>
<evidence type="ECO:0000313" key="3">
    <source>
        <dbReference type="Proteomes" id="UP001159075"/>
    </source>
</evidence>